<organism evidence="10 11">
    <name type="scientific">Panicum miliaceum</name>
    <name type="common">Proso millet</name>
    <name type="synonym">Broomcorn millet</name>
    <dbReference type="NCBI Taxonomy" id="4540"/>
    <lineage>
        <taxon>Eukaryota</taxon>
        <taxon>Viridiplantae</taxon>
        <taxon>Streptophyta</taxon>
        <taxon>Embryophyta</taxon>
        <taxon>Tracheophyta</taxon>
        <taxon>Spermatophyta</taxon>
        <taxon>Magnoliopsida</taxon>
        <taxon>Liliopsida</taxon>
        <taxon>Poales</taxon>
        <taxon>Poaceae</taxon>
        <taxon>PACMAD clade</taxon>
        <taxon>Panicoideae</taxon>
        <taxon>Panicodae</taxon>
        <taxon>Paniceae</taxon>
        <taxon>Panicinae</taxon>
        <taxon>Panicum</taxon>
        <taxon>Panicum sect. Panicum</taxon>
    </lineage>
</organism>
<evidence type="ECO:0000256" key="6">
    <source>
        <dbReference type="ARBA" id="ARBA00022927"/>
    </source>
</evidence>
<dbReference type="EMBL" id="PQIB02000010">
    <property type="protein sequence ID" value="RLM93245.1"/>
    <property type="molecule type" value="Genomic_DNA"/>
</dbReference>
<keyword evidence="6" id="KW-0653">Protein transport</keyword>
<evidence type="ECO:0000256" key="3">
    <source>
        <dbReference type="ARBA" id="ARBA00022448"/>
    </source>
</evidence>
<keyword evidence="11" id="KW-1185">Reference proteome</keyword>
<dbReference type="Pfam" id="PF03169">
    <property type="entry name" value="OPT"/>
    <property type="match status" value="1"/>
</dbReference>
<name>A0A3L6R208_PANMI</name>
<dbReference type="GO" id="GO:0035673">
    <property type="term" value="F:oligopeptide transmembrane transporter activity"/>
    <property type="evidence" value="ECO:0007669"/>
    <property type="project" value="InterPro"/>
</dbReference>
<keyword evidence="8 9" id="KW-0472">Membrane</keyword>
<dbReference type="InterPro" id="IPR004648">
    <property type="entry name" value="Oligpept_transpt"/>
</dbReference>
<dbReference type="Proteomes" id="UP000275267">
    <property type="component" value="Unassembled WGS sequence"/>
</dbReference>
<keyword evidence="3" id="KW-0813">Transport</keyword>
<keyword evidence="7 9" id="KW-1133">Transmembrane helix</keyword>
<feature type="transmembrane region" description="Helical" evidence="9">
    <location>
        <begin position="43"/>
        <end position="66"/>
    </location>
</feature>
<comment type="subcellular location">
    <subcellularLocation>
        <location evidence="1">Membrane</location>
        <topology evidence="1">Multi-pass membrane protein</topology>
    </subcellularLocation>
</comment>
<evidence type="ECO:0000256" key="1">
    <source>
        <dbReference type="ARBA" id="ARBA00004141"/>
    </source>
</evidence>
<evidence type="ECO:0000256" key="9">
    <source>
        <dbReference type="SAM" id="Phobius"/>
    </source>
</evidence>
<evidence type="ECO:0000313" key="10">
    <source>
        <dbReference type="EMBL" id="RLM93245.1"/>
    </source>
</evidence>
<evidence type="ECO:0000256" key="8">
    <source>
        <dbReference type="ARBA" id="ARBA00023136"/>
    </source>
</evidence>
<comment type="caution">
    <text evidence="10">The sequence shown here is derived from an EMBL/GenBank/DDBJ whole genome shotgun (WGS) entry which is preliminary data.</text>
</comment>
<reference evidence="11" key="1">
    <citation type="journal article" date="2019" name="Nat. Commun.">
        <title>The genome of broomcorn millet.</title>
        <authorList>
            <person name="Zou C."/>
            <person name="Miki D."/>
            <person name="Li D."/>
            <person name="Tang Q."/>
            <person name="Xiao L."/>
            <person name="Rajput S."/>
            <person name="Deng P."/>
            <person name="Jia W."/>
            <person name="Huang R."/>
            <person name="Zhang M."/>
            <person name="Sun Y."/>
            <person name="Hu J."/>
            <person name="Fu X."/>
            <person name="Schnable P.S."/>
            <person name="Li F."/>
            <person name="Zhang H."/>
            <person name="Feng B."/>
            <person name="Zhu X."/>
            <person name="Liu R."/>
            <person name="Schnable J.C."/>
            <person name="Zhu J.-K."/>
            <person name="Zhang H."/>
        </authorList>
    </citation>
    <scope>NUCLEOTIDE SEQUENCE [LARGE SCALE GENOMIC DNA]</scope>
</reference>
<dbReference type="GO" id="GO:0016020">
    <property type="term" value="C:membrane"/>
    <property type="evidence" value="ECO:0007669"/>
    <property type="project" value="UniProtKB-SubCell"/>
</dbReference>
<evidence type="ECO:0000256" key="7">
    <source>
        <dbReference type="ARBA" id="ARBA00022989"/>
    </source>
</evidence>
<dbReference type="STRING" id="4540.A0A3L6R208"/>
<dbReference type="PANTHER" id="PTHR22601">
    <property type="entry name" value="ISP4 LIKE PROTEIN"/>
    <property type="match status" value="1"/>
</dbReference>
<evidence type="ECO:0000256" key="5">
    <source>
        <dbReference type="ARBA" id="ARBA00022856"/>
    </source>
</evidence>
<comment type="similarity">
    <text evidence="2">Belongs to the oligopeptide OPT transporter (TC 2.A.67.1) family.</text>
</comment>
<dbReference type="AlphaFoldDB" id="A0A3L6R208"/>
<protein>
    <submittedName>
        <fullName evidence="10">Uncharacterized protein</fullName>
    </submittedName>
</protein>
<keyword evidence="4 9" id="KW-0812">Transmembrane</keyword>
<evidence type="ECO:0000313" key="11">
    <source>
        <dbReference type="Proteomes" id="UP000275267"/>
    </source>
</evidence>
<sequence>MVNLPVLIGATAGMPPATAVNYNSWLLNRRRLQLLRVPWWERYNYILSAALDAGVAFMGVLLYFALSMENRNVSWWGTAGEHFPLASCPTARGVDLVPDSVCPVVL</sequence>
<evidence type="ECO:0000256" key="4">
    <source>
        <dbReference type="ARBA" id="ARBA00022692"/>
    </source>
</evidence>
<accession>A0A3L6R208</accession>
<dbReference type="GO" id="GO:0015031">
    <property type="term" value="P:protein transport"/>
    <property type="evidence" value="ECO:0007669"/>
    <property type="project" value="UniProtKB-KW"/>
</dbReference>
<keyword evidence="5" id="KW-0571">Peptide transport</keyword>
<evidence type="ECO:0000256" key="2">
    <source>
        <dbReference type="ARBA" id="ARBA00005484"/>
    </source>
</evidence>
<gene>
    <name evidence="10" type="ORF">C2845_PM08G19690</name>
</gene>
<dbReference type="OrthoDB" id="9986677at2759"/>
<dbReference type="InterPro" id="IPR004813">
    <property type="entry name" value="OPT"/>
</dbReference>
<proteinExistence type="inferred from homology"/>